<name>A0ABQ7BUH5_BRACR</name>
<proteinExistence type="predicted"/>
<feature type="region of interest" description="Disordered" evidence="1">
    <location>
        <begin position="1"/>
        <end position="81"/>
    </location>
</feature>
<protein>
    <submittedName>
        <fullName evidence="2">Uncharacterized protein</fullName>
    </submittedName>
</protein>
<organism evidence="2 3">
    <name type="scientific">Brassica cretica</name>
    <name type="common">Mustard</name>
    <dbReference type="NCBI Taxonomy" id="69181"/>
    <lineage>
        <taxon>Eukaryota</taxon>
        <taxon>Viridiplantae</taxon>
        <taxon>Streptophyta</taxon>
        <taxon>Embryophyta</taxon>
        <taxon>Tracheophyta</taxon>
        <taxon>Spermatophyta</taxon>
        <taxon>Magnoliopsida</taxon>
        <taxon>eudicotyledons</taxon>
        <taxon>Gunneridae</taxon>
        <taxon>Pentapetalae</taxon>
        <taxon>rosids</taxon>
        <taxon>malvids</taxon>
        <taxon>Brassicales</taxon>
        <taxon>Brassicaceae</taxon>
        <taxon>Brassiceae</taxon>
        <taxon>Brassica</taxon>
    </lineage>
</organism>
<accession>A0ABQ7BUH5</accession>
<sequence length="120" mass="13199">MEAEKNQTNTAERVQEVALLHDRHKSKKSGTKSGTKRNVPLGVQSKMSQLLRRGSPAARSGRRSRVGHHGSTRKPRTEDTFTEIAKNGLGVLMSSSSGTELALKREPALIPWKEIPSDEV</sequence>
<comment type="caution">
    <text evidence="2">The sequence shown here is derived from an EMBL/GenBank/DDBJ whole genome shotgun (WGS) entry which is preliminary data.</text>
</comment>
<evidence type="ECO:0000313" key="2">
    <source>
        <dbReference type="EMBL" id="KAF3543215.1"/>
    </source>
</evidence>
<keyword evidence="3" id="KW-1185">Reference proteome</keyword>
<gene>
    <name evidence="2" type="ORF">DY000_02004837</name>
</gene>
<reference evidence="2 3" key="1">
    <citation type="journal article" date="2020" name="BMC Genomics">
        <title>Intraspecific diversification of the crop wild relative Brassica cretica Lam. using demographic model selection.</title>
        <authorList>
            <person name="Kioukis A."/>
            <person name="Michalopoulou V.A."/>
            <person name="Briers L."/>
            <person name="Pirintsos S."/>
            <person name="Studholme D.J."/>
            <person name="Pavlidis P."/>
            <person name="Sarris P.F."/>
        </authorList>
    </citation>
    <scope>NUCLEOTIDE SEQUENCE [LARGE SCALE GENOMIC DNA]</scope>
    <source>
        <strain evidence="3">cv. PFS-1207/04</strain>
    </source>
</reference>
<dbReference type="EMBL" id="QGKV02000832">
    <property type="protein sequence ID" value="KAF3543215.1"/>
    <property type="molecule type" value="Genomic_DNA"/>
</dbReference>
<evidence type="ECO:0000313" key="3">
    <source>
        <dbReference type="Proteomes" id="UP000266723"/>
    </source>
</evidence>
<feature type="compositionally biased region" description="Basic residues" evidence="1">
    <location>
        <begin position="60"/>
        <end position="74"/>
    </location>
</feature>
<feature type="compositionally biased region" description="Polar residues" evidence="1">
    <location>
        <begin position="1"/>
        <end position="12"/>
    </location>
</feature>
<evidence type="ECO:0000256" key="1">
    <source>
        <dbReference type="SAM" id="MobiDB-lite"/>
    </source>
</evidence>
<dbReference type="Proteomes" id="UP000266723">
    <property type="component" value="Unassembled WGS sequence"/>
</dbReference>